<keyword evidence="3" id="KW-1185">Reference proteome</keyword>
<dbReference type="EMBL" id="MN095771">
    <property type="protein sequence ID" value="QFR56189.1"/>
    <property type="molecule type" value="Genomic_DNA"/>
</dbReference>
<dbReference type="InterPro" id="IPR031836">
    <property type="entry name" value="Trans_coact"/>
</dbReference>
<dbReference type="InterPro" id="IPR046384">
    <property type="entry name" value="LTACT_myovirus"/>
</dbReference>
<gene>
    <name evidence="2" type="ORF">CPT_Muldoon_238</name>
</gene>
<proteinExistence type="inferred from homology"/>
<dbReference type="Gene3D" id="1.10.10.2850">
    <property type="entry name" value="Phage late-transcription coactivator-like"/>
    <property type="match status" value="1"/>
</dbReference>
<evidence type="ECO:0000313" key="2">
    <source>
        <dbReference type="EMBL" id="QFR56189.1"/>
    </source>
</evidence>
<dbReference type="InterPro" id="IPR042071">
    <property type="entry name" value="Trans_coact_sf"/>
</dbReference>
<evidence type="ECO:0000313" key="3">
    <source>
        <dbReference type="Proteomes" id="UP000326777"/>
    </source>
</evidence>
<sequence>MTKSSTDLLDKVENGLSIERAMAEDPNLSYLEATMQWIEENSIDPIQYAKYIPQAMVDKIKHEAIENNWLRPSMKERTITNTLEDLL</sequence>
<comment type="domain">
    <text evidence="1">The C-terminus is involved in transcriptional enhancement.</text>
</comment>
<dbReference type="Proteomes" id="UP000326777">
    <property type="component" value="Genome"/>
</dbReference>
<reference evidence="3" key="1">
    <citation type="submission" date="2019-06" db="EMBL/GenBank/DDBJ databases">
        <title>Complete genome sequence of Serratia marcescens phage Muldoon.</title>
        <authorList>
            <person name="Campbell S."/>
            <person name="Atkinson C."/>
            <person name="Moreland R."/>
            <person name="Liu M."/>
            <person name="Ramsey J."/>
            <person name="Leavitt J."/>
        </authorList>
    </citation>
    <scope>NUCLEOTIDE SEQUENCE [LARGE SCALE GENOMIC DNA]</scope>
</reference>
<organism evidence="2 3">
    <name type="scientific">Serratia phage Muldoon</name>
    <dbReference type="NCBI Taxonomy" id="2601678"/>
    <lineage>
        <taxon>Viruses</taxon>
        <taxon>Duplodnaviria</taxon>
        <taxon>Heunggongvirae</taxon>
        <taxon>Uroviricota</taxon>
        <taxon>Caudoviricetes</taxon>
        <taxon>Muldoonvirus</taxon>
        <taxon>Muldoonvirus muldoon</taxon>
    </lineage>
</organism>
<feature type="region of interest" description="Interaction with host RNAP" evidence="1">
    <location>
        <begin position="37"/>
        <end position="67"/>
    </location>
</feature>
<evidence type="ECO:0000256" key="1">
    <source>
        <dbReference type="HAMAP-Rule" id="MF_04165"/>
    </source>
</evidence>
<dbReference type="GO" id="GO:0140537">
    <property type="term" value="F:transcription regulator activator activity"/>
    <property type="evidence" value="ECO:0007669"/>
    <property type="project" value="UniProtKB-UniRule"/>
</dbReference>
<dbReference type="Pfam" id="PF16805">
    <property type="entry name" value="Trans_coact"/>
    <property type="match status" value="1"/>
</dbReference>
<comment type="similarity">
    <text evidence="1">Belongs to the Tevenvirinae late transcription coactivator family.</text>
</comment>
<feature type="region of interest" description="Involved in transcriptional enhancement" evidence="1">
    <location>
        <begin position="81"/>
        <end position="87"/>
    </location>
</feature>
<name>A0A5P8PHP3_9CAUD</name>
<protein>
    <recommendedName>
        <fullName evidence="1">Late transcription coactivator</fullName>
    </recommendedName>
    <alternativeName>
        <fullName evidence="1">RNA polymerase-associated protein Gp33</fullName>
    </alternativeName>
</protein>
<dbReference type="GO" id="GO:0019086">
    <property type="term" value="P:late viral transcription"/>
    <property type="evidence" value="ECO:0007669"/>
    <property type="project" value="UniProtKB-UniRule"/>
</dbReference>
<comment type="subunit">
    <text evidence="1">Interacts with the beta subunit of host RNAP RpoB (via flap domain). Part of the transcription activation complex containing host RNAP, the viral RNA polymerase sigma-like factor, the coactivator gp33, and the sliding clamp.</text>
</comment>
<accession>A0A5P8PHP3</accession>
<comment type="function">
    <text evidence="1">Activates transcription at late promoters when the sliding clamp is present. Binds to both the host RNA polymerase (RNAP) and the upstream dsDNA.</text>
</comment>
<dbReference type="HAMAP" id="MF_04165">
    <property type="entry name" value="T4_TRANSCR_COACT"/>
    <property type="match status" value="1"/>
</dbReference>